<evidence type="ECO:0000313" key="3">
    <source>
        <dbReference type="Proteomes" id="UP000822271"/>
    </source>
</evidence>
<organism evidence="2 3">
    <name type="scientific">Stenotrophomonas maltophilia</name>
    <name type="common">Pseudomonas maltophilia</name>
    <name type="synonym">Xanthomonas maltophilia</name>
    <dbReference type="NCBI Taxonomy" id="40324"/>
    <lineage>
        <taxon>Bacteria</taxon>
        <taxon>Pseudomonadati</taxon>
        <taxon>Pseudomonadota</taxon>
        <taxon>Gammaproteobacteria</taxon>
        <taxon>Lysobacterales</taxon>
        <taxon>Lysobacteraceae</taxon>
        <taxon>Stenotrophomonas</taxon>
        <taxon>Stenotrophomonas maltophilia group</taxon>
    </lineage>
</organism>
<dbReference type="EMBL" id="RAUE01000002">
    <property type="protein sequence ID" value="MBA0309579.1"/>
    <property type="molecule type" value="Genomic_DNA"/>
</dbReference>
<dbReference type="SUPFAM" id="SSF51735">
    <property type="entry name" value="NAD(P)-binding Rossmann-fold domains"/>
    <property type="match status" value="1"/>
</dbReference>
<feature type="domain" description="NAD-dependent epimerase/dehydratase" evidence="1">
    <location>
        <begin position="48"/>
        <end position="163"/>
    </location>
</feature>
<evidence type="ECO:0000313" key="2">
    <source>
        <dbReference type="EMBL" id="MBA0309579.1"/>
    </source>
</evidence>
<dbReference type="AlphaFoldDB" id="A0AAW3RZI1"/>
<proteinExistence type="predicted"/>
<dbReference type="InterPro" id="IPR036291">
    <property type="entry name" value="NAD(P)-bd_dom_sf"/>
</dbReference>
<protein>
    <submittedName>
        <fullName evidence="2">NAD-dependent epimerase/dehydratase family protein</fullName>
    </submittedName>
</protein>
<reference evidence="2" key="1">
    <citation type="submission" date="2018-09" db="EMBL/GenBank/DDBJ databases">
        <authorList>
            <person name="Groschel M."/>
            <person name="Kohl T."/>
            <person name="Conchillo-Sole O."/>
            <person name="Mamat U."/>
            <person name="Yero D."/>
            <person name="Niemann S."/>
            <person name="Daura X."/>
            <person name="Gibert I."/>
        </authorList>
    </citation>
    <scope>NUCLEOTIDE SEQUENCE</scope>
    <source>
        <strain evidence="2">OG156</strain>
    </source>
</reference>
<comment type="caution">
    <text evidence="2">The sequence shown here is derived from an EMBL/GenBank/DDBJ whole genome shotgun (WGS) entry which is preliminary data.</text>
</comment>
<dbReference type="Proteomes" id="UP000822271">
    <property type="component" value="Unassembled WGS sequence"/>
</dbReference>
<dbReference type="Gene3D" id="3.40.50.720">
    <property type="entry name" value="NAD(P)-binding Rossmann-like Domain"/>
    <property type="match status" value="1"/>
</dbReference>
<gene>
    <name evidence="2" type="ORF">D7Y33_00840</name>
</gene>
<name>A0AAW3RZI1_STEMA</name>
<sequence length="243" mass="27501">MYRARKNSVIIGRGLVAKAFAGKWPQDGATVIVAAGVSNSDEREQAAFDREKRLLDEVFTYPQARRVVYFGSCAVGNPDEPRTPYLRHKTWMESRVLADERGRVFRLPQVVGEGGNPHTLTNFLSQRIQSGEHFEVWVRSERNLIDVEDVVTLVTHVLCHPEQFPRMMPLADAQSTRMPDIVHCMERALAKRGNYSILERGAAFPIDTTDCLRAARACGIHFGPGYLEQLVEKYYGVAKRVRI</sequence>
<accession>A0AAW3RZI1</accession>
<dbReference type="InterPro" id="IPR001509">
    <property type="entry name" value="Epimerase_deHydtase"/>
</dbReference>
<dbReference type="Pfam" id="PF01370">
    <property type="entry name" value="Epimerase"/>
    <property type="match status" value="1"/>
</dbReference>
<evidence type="ECO:0000259" key="1">
    <source>
        <dbReference type="Pfam" id="PF01370"/>
    </source>
</evidence>
<reference evidence="2" key="2">
    <citation type="journal article" date="2020" name="Front. Microbiol.">
        <title>Genetic Variants of the DSF Quorum Sensing System in Stenotrophomonas maltophilia Influence Virulence and Resistance Phenotypes Among Genotypically Diverse Clinical Isolates.</title>
        <authorList>
            <person name="Yero D."/>
            <person name="Huedo P."/>
            <person name="Conchillo-Sole O."/>
            <person name="Martinez-Servat S."/>
            <person name="Mamat U."/>
            <person name="Coves X."/>
            <person name="Llanas F."/>
            <person name="Roca I."/>
            <person name="Vila J."/>
            <person name="Schaible U.E."/>
            <person name="Daura X."/>
            <person name="Gibert I."/>
        </authorList>
    </citation>
    <scope>NUCLEOTIDE SEQUENCE</scope>
    <source>
        <strain evidence="2">OG156</strain>
    </source>
</reference>